<dbReference type="RefSeq" id="WP_267532974.1">
    <property type="nucleotide sequence ID" value="NZ_JAPNKA010000001.1"/>
</dbReference>
<comment type="caution">
    <text evidence="2">The sequence shown here is derived from an EMBL/GenBank/DDBJ whole genome shotgun (WGS) entry which is preliminary data.</text>
</comment>
<dbReference type="EMBL" id="JAPNKA010000001">
    <property type="protein sequence ID" value="MCY1073989.1"/>
    <property type="molecule type" value="Genomic_DNA"/>
</dbReference>
<feature type="transmembrane region" description="Helical" evidence="1">
    <location>
        <begin position="6"/>
        <end position="26"/>
    </location>
</feature>
<organism evidence="2 3">
    <name type="scientific">Archangium lansingense</name>
    <dbReference type="NCBI Taxonomy" id="2995310"/>
    <lineage>
        <taxon>Bacteria</taxon>
        <taxon>Pseudomonadati</taxon>
        <taxon>Myxococcota</taxon>
        <taxon>Myxococcia</taxon>
        <taxon>Myxococcales</taxon>
        <taxon>Cystobacterineae</taxon>
        <taxon>Archangiaceae</taxon>
        <taxon>Archangium</taxon>
    </lineage>
</organism>
<name>A0ABT3ZZ22_9BACT</name>
<evidence type="ECO:0000313" key="3">
    <source>
        <dbReference type="Proteomes" id="UP001207654"/>
    </source>
</evidence>
<accession>A0ABT3ZZ22</accession>
<keyword evidence="1" id="KW-1133">Transmembrane helix</keyword>
<keyword evidence="1" id="KW-0812">Transmembrane</keyword>
<proteinExistence type="predicted"/>
<keyword evidence="1" id="KW-0472">Membrane</keyword>
<gene>
    <name evidence="2" type="ORF">OV287_05780</name>
</gene>
<evidence type="ECO:0000256" key="1">
    <source>
        <dbReference type="SAM" id="Phobius"/>
    </source>
</evidence>
<reference evidence="2 3" key="1">
    <citation type="submission" date="2022-11" db="EMBL/GenBank/DDBJ databases">
        <title>Minimal conservation of predation-associated metabolite biosynthetic gene clusters underscores biosynthetic potential of Myxococcota including descriptions for ten novel species: Archangium lansinium sp. nov., Myxococcus landrumus sp. nov., Nannocystis bai.</title>
        <authorList>
            <person name="Ahearne A."/>
            <person name="Stevens C."/>
            <person name="Phillips K."/>
        </authorList>
    </citation>
    <scope>NUCLEOTIDE SEQUENCE [LARGE SCALE GENOMIC DNA]</scope>
    <source>
        <strain evidence="2 3">MIWBW</strain>
    </source>
</reference>
<evidence type="ECO:0000313" key="2">
    <source>
        <dbReference type="EMBL" id="MCY1073989.1"/>
    </source>
</evidence>
<dbReference type="Proteomes" id="UP001207654">
    <property type="component" value="Unassembled WGS sequence"/>
</dbReference>
<protein>
    <submittedName>
        <fullName evidence="2">Uncharacterized protein</fullName>
    </submittedName>
</protein>
<keyword evidence="3" id="KW-1185">Reference proteome</keyword>
<sequence length="52" mass="5833">MAFLIGFVVFFLVIALTIILGGISRFGDRRVEMEGRATEGQRLPTDREAQAY</sequence>